<feature type="coiled-coil region" evidence="1">
    <location>
        <begin position="292"/>
        <end position="319"/>
    </location>
</feature>
<feature type="region of interest" description="Disordered" evidence="2">
    <location>
        <begin position="1"/>
        <end position="55"/>
    </location>
</feature>
<evidence type="ECO:0000256" key="2">
    <source>
        <dbReference type="SAM" id="MobiDB-lite"/>
    </source>
</evidence>
<dbReference type="Proteomes" id="UP001634394">
    <property type="component" value="Unassembled WGS sequence"/>
</dbReference>
<evidence type="ECO:0000256" key="1">
    <source>
        <dbReference type="SAM" id="Coils"/>
    </source>
</evidence>
<evidence type="ECO:0000313" key="3">
    <source>
        <dbReference type="EMBL" id="KAL3875913.1"/>
    </source>
</evidence>
<reference evidence="3 4" key="1">
    <citation type="submission" date="2024-11" db="EMBL/GenBank/DDBJ databases">
        <title>Chromosome-level genome assembly of the freshwater bivalve Anodonta woodiana.</title>
        <authorList>
            <person name="Chen X."/>
        </authorList>
    </citation>
    <scope>NUCLEOTIDE SEQUENCE [LARGE SCALE GENOMIC DNA]</scope>
    <source>
        <strain evidence="3">MN2024</strain>
        <tissue evidence="3">Gills</tissue>
    </source>
</reference>
<feature type="coiled-coil region" evidence="1">
    <location>
        <begin position="364"/>
        <end position="413"/>
    </location>
</feature>
<sequence>MVEMVAPGGMENSMLWRKLHDPESVTPRKNTSSWPPPFPSKYGQLPQIGSPQPNAENQLVPVNRGKEKHSPRFGFQGGMDYDTDERVRQVEMRLSVSERSNRALLEEVLRLQTDLKNNTKRSEEILIEEREARRQLETAIKLSNEIISHLSKRIQETEDKILEEKSALSNLYSHTKSMEQAVYSNQKEIEAKKDAHAQRIQDLRTELVETIQSKNQLEKVTYTLTDEIRNLRSKLDTQQAEFSTMINDLRNRAKRLEDENRTQIDTMRKQTDLHSRSDVQTTQLRGQVETRLAELRDVLIDLRAKQEDEQAERRNLEASMQQKIGELYTSINEQTRKREETMHTVDMLLREKEHNAQSDRLNLSSKLNDNVEELNKKLLAKEMKLREEIQTKYMQLEKMLHTEQQSRQEFERAARDDIERRWQTLKKVLDEEMLGVKEVMKGDRGKARETLAKLDQSITILEKQLEENKKQVDKILAAEIKSR</sequence>
<feature type="coiled-coil region" evidence="1">
    <location>
        <begin position="147"/>
        <end position="266"/>
    </location>
</feature>
<comment type="caution">
    <text evidence="3">The sequence shown here is derived from an EMBL/GenBank/DDBJ whole genome shotgun (WGS) entry which is preliminary data.</text>
</comment>
<proteinExistence type="predicted"/>
<gene>
    <name evidence="3" type="ORF">ACJMK2_033817</name>
</gene>
<organism evidence="3 4">
    <name type="scientific">Sinanodonta woodiana</name>
    <name type="common">Chinese pond mussel</name>
    <name type="synonym">Anodonta woodiana</name>
    <dbReference type="NCBI Taxonomy" id="1069815"/>
    <lineage>
        <taxon>Eukaryota</taxon>
        <taxon>Metazoa</taxon>
        <taxon>Spiralia</taxon>
        <taxon>Lophotrochozoa</taxon>
        <taxon>Mollusca</taxon>
        <taxon>Bivalvia</taxon>
        <taxon>Autobranchia</taxon>
        <taxon>Heteroconchia</taxon>
        <taxon>Palaeoheterodonta</taxon>
        <taxon>Unionida</taxon>
        <taxon>Unionoidea</taxon>
        <taxon>Unionidae</taxon>
        <taxon>Unioninae</taxon>
        <taxon>Sinanodonta</taxon>
    </lineage>
</organism>
<dbReference type="Pfam" id="PF15450">
    <property type="entry name" value="CCDC154"/>
    <property type="match status" value="1"/>
</dbReference>
<name>A0ABD3WRP1_SINWO</name>
<keyword evidence="4" id="KW-1185">Reference proteome</keyword>
<dbReference type="InterPro" id="IPR029512">
    <property type="entry name" value="CCDC154"/>
</dbReference>
<protein>
    <submittedName>
        <fullName evidence="3">Uncharacterized protein</fullName>
    </submittedName>
</protein>
<evidence type="ECO:0000313" key="4">
    <source>
        <dbReference type="Proteomes" id="UP001634394"/>
    </source>
</evidence>
<dbReference type="PANTHER" id="PTHR35153:SF1">
    <property type="entry name" value="COILED-COIL DOMAIN-CONTAINING PROTEIN 154"/>
    <property type="match status" value="1"/>
</dbReference>
<dbReference type="AlphaFoldDB" id="A0ABD3WRP1"/>
<keyword evidence="1" id="KW-0175">Coiled coil</keyword>
<accession>A0ABD3WRP1</accession>
<feature type="coiled-coil region" evidence="1">
    <location>
        <begin position="451"/>
        <end position="478"/>
    </location>
</feature>
<dbReference type="EMBL" id="JBJQND010000005">
    <property type="protein sequence ID" value="KAL3875913.1"/>
    <property type="molecule type" value="Genomic_DNA"/>
</dbReference>
<dbReference type="PANTHER" id="PTHR35153">
    <property type="entry name" value="COILED-COIL DOMAIN-CONTAINING PROTEIN 154"/>
    <property type="match status" value="1"/>
</dbReference>